<reference evidence="1 4" key="1">
    <citation type="journal article" date="2015" name="Genome Announc.">
        <title>Complete Genome Sequence of the Nitrogen-Fixing and Solvent-Producing Clostridium pasteurianum DSM 525.</title>
        <authorList>
            <person name="Poehlein A."/>
            <person name="Grosse-Honebrink A."/>
            <person name="Zhang Y."/>
            <person name="Minton N.P."/>
            <person name="Daniel R."/>
        </authorList>
    </citation>
    <scope>NUCLEOTIDE SEQUENCE [LARGE SCALE GENOMIC DNA]</scope>
    <source>
        <strain evidence="1">DSM 525</strain>
        <strain evidence="4">DSM 525 / ATCC 6013</strain>
    </source>
</reference>
<evidence type="ECO:0000313" key="3">
    <source>
        <dbReference type="Proteomes" id="UP000028042"/>
    </source>
</evidence>
<dbReference type="KEGG" id="cpat:CLPA_c10460"/>
<dbReference type="KEGG" id="cpae:CPAST_c10460"/>
<organism evidence="1 4">
    <name type="scientific">Clostridium pasteurianum DSM 525 = ATCC 6013</name>
    <dbReference type="NCBI Taxonomy" id="1262449"/>
    <lineage>
        <taxon>Bacteria</taxon>
        <taxon>Bacillati</taxon>
        <taxon>Bacillota</taxon>
        <taxon>Clostridia</taxon>
        <taxon>Eubacteriales</taxon>
        <taxon>Clostridiaceae</taxon>
        <taxon>Clostridium</taxon>
    </lineage>
</organism>
<evidence type="ECO:0000313" key="1">
    <source>
        <dbReference type="EMBL" id="AJA51134.1"/>
    </source>
</evidence>
<dbReference type="EMBL" id="CP009268">
    <property type="protein sequence ID" value="AJA51134.1"/>
    <property type="molecule type" value="Genomic_DNA"/>
</dbReference>
<sequence>MTDSEDDCMKVYSILEGGIRKNVHTIFDYIINKKKILFSG</sequence>
<dbReference type="EMBL" id="JPGY02000001">
    <property type="protein sequence ID" value="KRU12858.1"/>
    <property type="molecule type" value="Genomic_DNA"/>
</dbReference>
<proteinExistence type="predicted"/>
<dbReference type="AlphaFoldDB" id="A0A0H3J009"/>
<dbReference type="GeneID" id="93076344"/>
<dbReference type="Proteomes" id="UP000030905">
    <property type="component" value="Chromosome"/>
</dbReference>
<accession>A0A0H3J009</accession>
<dbReference type="PATRIC" id="fig|1262449.7.peg.1058"/>
<dbReference type="RefSeq" id="WP_257786230.1">
    <property type="nucleotide sequence ID" value="NZ_ANZB01000005.1"/>
</dbReference>
<gene>
    <name evidence="1" type="ORF">CLPA_c10460</name>
    <name evidence="2" type="ORF">CP6013_02106</name>
</gene>
<evidence type="ECO:0000313" key="4">
    <source>
        <dbReference type="Proteomes" id="UP000030905"/>
    </source>
</evidence>
<protein>
    <submittedName>
        <fullName evidence="1">Uncharacterized protein</fullName>
    </submittedName>
</protein>
<reference evidence="2 3" key="3">
    <citation type="journal article" name="Genome Announc.">
        <title>Improved Draft Genome Sequence of Clostridium pasteurianum Strain ATCC 6013 (DSM 525) Using a Hybrid Next-Generation Sequencing Approach.</title>
        <authorList>
            <person name="Pyne M.E."/>
            <person name="Utturkar S."/>
            <person name="Brown S.D."/>
            <person name="Moo-Young M."/>
            <person name="Chung D.A."/>
            <person name="Chou C.P."/>
        </authorList>
    </citation>
    <scope>NUCLEOTIDE SEQUENCE [LARGE SCALE GENOMIC DNA]</scope>
    <source>
        <strain evidence="2 3">ATCC 6013</strain>
    </source>
</reference>
<evidence type="ECO:0000313" key="2">
    <source>
        <dbReference type="EMBL" id="KRU12858.1"/>
    </source>
</evidence>
<reference evidence="2" key="2">
    <citation type="submission" date="2015-10" db="EMBL/GenBank/DDBJ databases">
        <title>Improved Draft Genome Sequence of Clostridium pasteurianum Strain ATCC 6013 (DSM 525) Using a Hybrid Next-Generation Sequencing Approach.</title>
        <authorList>
            <person name="Pyne M.E."/>
            <person name="Utturkar S.M."/>
            <person name="Brown S.D."/>
            <person name="Moo-Young M."/>
            <person name="Chung D.A."/>
            <person name="Chou P.C."/>
        </authorList>
    </citation>
    <scope>NUCLEOTIDE SEQUENCE</scope>
    <source>
        <strain evidence="2">ATCC 6013</strain>
    </source>
</reference>
<dbReference type="Proteomes" id="UP000028042">
    <property type="component" value="Unassembled WGS sequence"/>
</dbReference>
<name>A0A0H3J009_CLOPA</name>
<keyword evidence="4" id="KW-1185">Reference proteome</keyword>